<evidence type="ECO:0000313" key="1">
    <source>
        <dbReference type="EMBL" id="MCO6049311.1"/>
    </source>
</evidence>
<organism evidence="1 2">
    <name type="scientific">Mesorhizobium liriopis</name>
    <dbReference type="NCBI Taxonomy" id="2953882"/>
    <lineage>
        <taxon>Bacteria</taxon>
        <taxon>Pseudomonadati</taxon>
        <taxon>Pseudomonadota</taxon>
        <taxon>Alphaproteobacteria</taxon>
        <taxon>Hyphomicrobiales</taxon>
        <taxon>Phyllobacteriaceae</taxon>
        <taxon>Mesorhizobium</taxon>
    </lineage>
</organism>
<evidence type="ECO:0000313" key="2">
    <source>
        <dbReference type="Proteomes" id="UP001205906"/>
    </source>
</evidence>
<comment type="caution">
    <text evidence="1">The sequence shown here is derived from an EMBL/GenBank/DDBJ whole genome shotgun (WGS) entry which is preliminary data.</text>
</comment>
<proteinExistence type="predicted"/>
<dbReference type="Proteomes" id="UP001205906">
    <property type="component" value="Unassembled WGS sequence"/>
</dbReference>
<gene>
    <name evidence="1" type="ORF">NGM99_05845</name>
</gene>
<accession>A0ABT1C5R7</accession>
<protein>
    <submittedName>
        <fullName evidence="1">Uncharacterized protein</fullName>
    </submittedName>
</protein>
<keyword evidence="2" id="KW-1185">Reference proteome</keyword>
<name>A0ABT1C5R7_9HYPH</name>
<dbReference type="RefSeq" id="WP_252817021.1">
    <property type="nucleotide sequence ID" value="NZ_JAMXQS010000003.1"/>
</dbReference>
<reference evidence="1 2" key="1">
    <citation type="submission" date="2022-06" db="EMBL/GenBank/DDBJ databases">
        <title>Mesorhizobium sp. strain RP14 Genome sequencing and assembly.</title>
        <authorList>
            <person name="Kim I."/>
        </authorList>
    </citation>
    <scope>NUCLEOTIDE SEQUENCE [LARGE SCALE GENOMIC DNA]</scope>
    <source>
        <strain evidence="2">RP14(2022)</strain>
    </source>
</reference>
<sequence>MTESGPDLIAELMQGADNIDTLSGRERSTLLRRAASTIRKYHEAKLGENERKQLPSVGMLMAAAETPFAGSNAEVARSLRLAAGLIAGYREMAMLAQH</sequence>
<dbReference type="EMBL" id="JAMXQS010000003">
    <property type="protein sequence ID" value="MCO6049311.1"/>
    <property type="molecule type" value="Genomic_DNA"/>
</dbReference>